<dbReference type="InterPro" id="IPR029056">
    <property type="entry name" value="Ribokinase-like"/>
</dbReference>
<dbReference type="GO" id="GO:0016301">
    <property type="term" value="F:kinase activity"/>
    <property type="evidence" value="ECO:0007669"/>
    <property type="project" value="UniProtKB-KW"/>
</dbReference>
<protein>
    <recommendedName>
        <fullName evidence="3">Carbohydrate kinase PfkB domain-containing protein</fullName>
    </recommendedName>
</protein>
<evidence type="ECO:0000313" key="5">
    <source>
        <dbReference type="Proteomes" id="UP000177165"/>
    </source>
</evidence>
<dbReference type="Gene3D" id="3.40.1190.20">
    <property type="match status" value="1"/>
</dbReference>
<dbReference type="EMBL" id="MHKB01000001">
    <property type="protein sequence ID" value="OGY80093.1"/>
    <property type="molecule type" value="Genomic_DNA"/>
</dbReference>
<dbReference type="PANTHER" id="PTHR10584">
    <property type="entry name" value="SUGAR KINASE"/>
    <property type="match status" value="1"/>
</dbReference>
<dbReference type="SUPFAM" id="SSF53613">
    <property type="entry name" value="Ribokinase-like"/>
    <property type="match status" value="1"/>
</dbReference>
<keyword evidence="2" id="KW-0418">Kinase</keyword>
<reference evidence="4 5" key="1">
    <citation type="journal article" date="2016" name="Nat. Commun.">
        <title>Thousands of microbial genomes shed light on interconnected biogeochemical processes in an aquifer system.</title>
        <authorList>
            <person name="Anantharaman K."/>
            <person name="Brown C.T."/>
            <person name="Hug L.A."/>
            <person name="Sharon I."/>
            <person name="Castelle C.J."/>
            <person name="Probst A.J."/>
            <person name="Thomas B.C."/>
            <person name="Singh A."/>
            <person name="Wilkins M.J."/>
            <person name="Karaoz U."/>
            <person name="Brodie E.L."/>
            <person name="Williams K.H."/>
            <person name="Hubbard S.S."/>
            <person name="Banfield J.F."/>
        </authorList>
    </citation>
    <scope>NUCLEOTIDE SEQUENCE [LARGE SCALE GENOMIC DNA]</scope>
</reference>
<evidence type="ECO:0000256" key="1">
    <source>
        <dbReference type="ARBA" id="ARBA00022679"/>
    </source>
</evidence>
<sequence>MIYKSMTTQKHFDVVTIGGAMRDFTCFTKDGVILKKEQAHALLAFPYGSKLSFTSLFMTLGGGACNTAVIFRKLGFVVGIITSLGDDVHGKAILNELKREDIDTSAVSRTPKEKTGMSFIIATEQTKEHVVFAYPGAIDLLTLNASVLSQIHTPWWYLTSLGGPKHHWLANLRTLFRIVQKKKQRIAWNPGKKQIREGLQTLRPFLWRTTVFALNMEEAKDFVASFTPRLVDYLKGKTQTKQSQYLAEKIKATGPQRVVITDGSRGAYAFDGKHFLFRRATPTKPHDTTGAGDAFNASFVAGQIYCPHAENIGLSLELGTMNADAQIRRVGAQEGLLQWKEIVPRLRKNFRDHLRTCGRR</sequence>
<accession>A0A1G2ATA1</accession>
<dbReference type="InterPro" id="IPR011611">
    <property type="entry name" value="PfkB_dom"/>
</dbReference>
<dbReference type="Proteomes" id="UP000177165">
    <property type="component" value="Unassembled WGS sequence"/>
</dbReference>
<gene>
    <name evidence="4" type="ORF">A3B74_03425</name>
</gene>
<evidence type="ECO:0000313" key="4">
    <source>
        <dbReference type="EMBL" id="OGY80093.1"/>
    </source>
</evidence>
<evidence type="ECO:0000259" key="3">
    <source>
        <dbReference type="Pfam" id="PF00294"/>
    </source>
</evidence>
<feature type="domain" description="Carbohydrate kinase PfkB" evidence="3">
    <location>
        <begin position="53"/>
        <end position="335"/>
    </location>
</feature>
<comment type="caution">
    <text evidence="4">The sequence shown here is derived from an EMBL/GenBank/DDBJ whole genome shotgun (WGS) entry which is preliminary data.</text>
</comment>
<dbReference type="AlphaFoldDB" id="A0A1G2ATA1"/>
<keyword evidence="1" id="KW-0808">Transferase</keyword>
<dbReference type="PROSITE" id="PS00583">
    <property type="entry name" value="PFKB_KINASES_1"/>
    <property type="match status" value="1"/>
</dbReference>
<name>A0A1G2ATA1_9BACT</name>
<dbReference type="InterPro" id="IPR002173">
    <property type="entry name" value="Carboh/pur_kinase_PfkB_CS"/>
</dbReference>
<evidence type="ECO:0000256" key="2">
    <source>
        <dbReference type="ARBA" id="ARBA00022777"/>
    </source>
</evidence>
<dbReference type="Pfam" id="PF00294">
    <property type="entry name" value="PfkB"/>
    <property type="match status" value="1"/>
</dbReference>
<organism evidence="4 5">
    <name type="scientific">Candidatus Kerfeldbacteria bacterium RIFCSPHIGHO2_02_FULL_42_14</name>
    <dbReference type="NCBI Taxonomy" id="1798540"/>
    <lineage>
        <taxon>Bacteria</taxon>
        <taxon>Candidatus Kerfeldiibacteriota</taxon>
    </lineage>
</organism>
<proteinExistence type="predicted"/>
<dbReference type="STRING" id="1798540.A3B74_03425"/>
<dbReference type="PANTHER" id="PTHR10584:SF166">
    <property type="entry name" value="RIBOKINASE"/>
    <property type="match status" value="1"/>
</dbReference>